<evidence type="ECO:0000313" key="4">
    <source>
        <dbReference type="Proteomes" id="UP001497623"/>
    </source>
</evidence>
<dbReference type="Pfam" id="PF00388">
    <property type="entry name" value="PI-PLC-X"/>
    <property type="match status" value="1"/>
</dbReference>
<dbReference type="InterPro" id="IPR017946">
    <property type="entry name" value="PLC-like_Pdiesterase_TIM-brl"/>
</dbReference>
<evidence type="ECO:0000313" key="3">
    <source>
        <dbReference type="EMBL" id="CAL4152052.1"/>
    </source>
</evidence>
<accession>A0AAV2S2B4</accession>
<dbReference type="PANTHER" id="PTHR13593:SF113">
    <property type="entry name" value="SI:DKEY-266F7.9"/>
    <property type="match status" value="1"/>
</dbReference>
<sequence length="328" mass="38354">MYLKIVLVLTFSITTYGCMMKVNEHRSGLYSCQELSHSNTCKDIENLPSNYSAWMSYIPDYMRLADVNIPGTHNTCAFTGGKYAKCQSLRLPDQLRAGVRFLDIRLRNQPQLPVYHGIVNQNIEFDQVLEACIDFLKEYPSEVILMRIKEEYHCSDGCEVEWINRVHRKILDKIKWFRNGKSIVWSHKLADLTIGELRGKITTFGQGNWHRGAINLGTLSDVAFVQDDWELCNKKKWERVLDHARKHLIPYDRAFPHINLASRMSINFLSANNWDGCTPMENALYVNQMFQNWIQENYISWLGTVIMDFPGKQLIQDIIDRNFWNLYN</sequence>
<gene>
    <name evidence="3" type="ORF">MNOR_LOCUS30884</name>
</gene>
<dbReference type="PROSITE" id="PS50007">
    <property type="entry name" value="PIPLC_X_DOMAIN"/>
    <property type="match status" value="1"/>
</dbReference>
<dbReference type="GO" id="GO:0006629">
    <property type="term" value="P:lipid metabolic process"/>
    <property type="evidence" value="ECO:0007669"/>
    <property type="project" value="InterPro"/>
</dbReference>
<name>A0AAV2S2B4_MEGNR</name>
<dbReference type="InterPro" id="IPR000909">
    <property type="entry name" value="PLipase_C_PInositol-sp_X_dom"/>
</dbReference>
<dbReference type="Gene3D" id="3.20.20.190">
    <property type="entry name" value="Phosphatidylinositol (PI) phosphodiesterase"/>
    <property type="match status" value="1"/>
</dbReference>
<proteinExistence type="predicted"/>
<dbReference type="EMBL" id="CAXKWB010038641">
    <property type="protein sequence ID" value="CAL4152052.1"/>
    <property type="molecule type" value="Genomic_DNA"/>
</dbReference>
<dbReference type="SMART" id="SM00148">
    <property type="entry name" value="PLCXc"/>
    <property type="match status" value="1"/>
</dbReference>
<protein>
    <recommendedName>
        <fullName evidence="2">Phosphatidylinositol-specific phospholipase C X domain-containing protein</fullName>
    </recommendedName>
</protein>
<dbReference type="AlphaFoldDB" id="A0AAV2S2B4"/>
<feature type="signal peptide" evidence="1">
    <location>
        <begin position="1"/>
        <end position="17"/>
    </location>
</feature>
<dbReference type="PROSITE" id="PS51257">
    <property type="entry name" value="PROKAR_LIPOPROTEIN"/>
    <property type="match status" value="1"/>
</dbReference>
<feature type="domain" description="Phosphatidylinositol-specific phospholipase C X" evidence="2">
    <location>
        <begin position="59"/>
        <end position="206"/>
    </location>
</feature>
<comment type="caution">
    <text evidence="3">The sequence shown here is derived from an EMBL/GenBank/DDBJ whole genome shotgun (WGS) entry which is preliminary data.</text>
</comment>
<feature type="chain" id="PRO_5043651729" description="Phosphatidylinositol-specific phospholipase C X domain-containing protein" evidence="1">
    <location>
        <begin position="18"/>
        <end position="328"/>
    </location>
</feature>
<keyword evidence="4" id="KW-1185">Reference proteome</keyword>
<keyword evidence="1" id="KW-0732">Signal</keyword>
<evidence type="ECO:0000256" key="1">
    <source>
        <dbReference type="SAM" id="SignalP"/>
    </source>
</evidence>
<dbReference type="InterPro" id="IPR051057">
    <property type="entry name" value="PI-PLC_domain"/>
</dbReference>
<dbReference type="PANTHER" id="PTHR13593">
    <property type="match status" value="1"/>
</dbReference>
<organism evidence="3 4">
    <name type="scientific">Meganyctiphanes norvegica</name>
    <name type="common">Northern krill</name>
    <name type="synonym">Thysanopoda norvegica</name>
    <dbReference type="NCBI Taxonomy" id="48144"/>
    <lineage>
        <taxon>Eukaryota</taxon>
        <taxon>Metazoa</taxon>
        <taxon>Ecdysozoa</taxon>
        <taxon>Arthropoda</taxon>
        <taxon>Crustacea</taxon>
        <taxon>Multicrustacea</taxon>
        <taxon>Malacostraca</taxon>
        <taxon>Eumalacostraca</taxon>
        <taxon>Eucarida</taxon>
        <taxon>Euphausiacea</taxon>
        <taxon>Euphausiidae</taxon>
        <taxon>Meganyctiphanes</taxon>
    </lineage>
</organism>
<reference evidence="3 4" key="1">
    <citation type="submission" date="2024-05" db="EMBL/GenBank/DDBJ databases">
        <authorList>
            <person name="Wallberg A."/>
        </authorList>
    </citation>
    <scope>NUCLEOTIDE SEQUENCE [LARGE SCALE GENOMIC DNA]</scope>
</reference>
<dbReference type="GO" id="GO:0008081">
    <property type="term" value="F:phosphoric diester hydrolase activity"/>
    <property type="evidence" value="ECO:0007669"/>
    <property type="project" value="InterPro"/>
</dbReference>
<evidence type="ECO:0000259" key="2">
    <source>
        <dbReference type="SMART" id="SM00148"/>
    </source>
</evidence>
<dbReference type="Proteomes" id="UP001497623">
    <property type="component" value="Unassembled WGS sequence"/>
</dbReference>
<dbReference type="SUPFAM" id="SSF51695">
    <property type="entry name" value="PLC-like phosphodiesterases"/>
    <property type="match status" value="1"/>
</dbReference>